<evidence type="ECO:0000313" key="1">
    <source>
        <dbReference type="EMBL" id="QYA57240.1"/>
    </source>
</evidence>
<name>A0AAE8BBZ6_9CAUD</name>
<gene>
    <name evidence="1" type="ORF">ZYZZX_12</name>
</gene>
<sequence>MKRIWKDYDQMEAKLITVHDDGEPICIFIGYKEDIAKYLLNSWFHFGKRGWAMVKSDNISIDDISDIQAYQRKFPDGVILGYNPIEENAKVDFEMNW</sequence>
<dbReference type="EMBL" id="MW749004">
    <property type="protein sequence ID" value="QYA57240.1"/>
    <property type="molecule type" value="Genomic_DNA"/>
</dbReference>
<evidence type="ECO:0000313" key="2">
    <source>
        <dbReference type="Proteomes" id="UP000827415"/>
    </source>
</evidence>
<dbReference type="Proteomes" id="UP000827415">
    <property type="component" value="Segment"/>
</dbReference>
<reference evidence="1 2" key="1">
    <citation type="submission" date="2021-03" db="EMBL/GenBank/DDBJ databases">
        <authorList>
            <person name="Thompson D.W."/>
            <person name="Brown H.M.F."/>
            <person name="Thompson S.D."/>
            <person name="Grose J.H."/>
        </authorList>
    </citation>
    <scope>NUCLEOTIDE SEQUENCE [LARGE SCALE GENOMIC DNA]</scope>
</reference>
<protein>
    <submittedName>
        <fullName evidence="1">Uncharacterized protein</fullName>
    </submittedName>
</protein>
<accession>A0AAE8BBZ6</accession>
<keyword evidence="2" id="KW-1185">Reference proteome</keyword>
<proteinExistence type="predicted"/>
<organism evidence="1 2">
    <name type="scientific">Hafnia phage vB_HpaM_Zyzzx</name>
    <dbReference type="NCBI Taxonomy" id="2836109"/>
    <lineage>
        <taxon>Viruses</taxon>
        <taxon>Duplodnaviria</taxon>
        <taxon>Heunggongvirae</taxon>
        <taxon>Uroviricota</taxon>
        <taxon>Caudoviricetes</taxon>
        <taxon>Andersonviridae</taxon>
        <taxon>Andersonviridae incertae sedis</taxon>
        <taxon>Daniellevirus</taxon>
        <taxon>Daniellevirus Zyzzx</taxon>
    </lineage>
</organism>